<dbReference type="InterPro" id="IPR015943">
    <property type="entry name" value="WD40/YVTN_repeat-like_dom_sf"/>
</dbReference>
<dbReference type="PROSITE" id="PS50082">
    <property type="entry name" value="WD_REPEATS_2"/>
    <property type="match status" value="3"/>
</dbReference>
<dbReference type="Proteomes" id="UP000683000">
    <property type="component" value="Unassembled WGS sequence"/>
</dbReference>
<dbReference type="PANTHER" id="PTHR19879:SF9">
    <property type="entry name" value="TRANSCRIPTION INITIATION FACTOR TFIID SUBUNIT 5"/>
    <property type="match status" value="1"/>
</dbReference>
<dbReference type="InterPro" id="IPR001680">
    <property type="entry name" value="WD40_rpt"/>
</dbReference>
<organism evidence="4 5">
    <name type="scientific">Boletus reticuloceps</name>
    <dbReference type="NCBI Taxonomy" id="495285"/>
    <lineage>
        <taxon>Eukaryota</taxon>
        <taxon>Fungi</taxon>
        <taxon>Dikarya</taxon>
        <taxon>Basidiomycota</taxon>
        <taxon>Agaricomycotina</taxon>
        <taxon>Agaricomycetes</taxon>
        <taxon>Agaricomycetidae</taxon>
        <taxon>Boletales</taxon>
        <taxon>Boletineae</taxon>
        <taxon>Boletaceae</taxon>
        <taxon>Boletoideae</taxon>
        <taxon>Boletus</taxon>
    </lineage>
</organism>
<keyword evidence="5" id="KW-1185">Reference proteome</keyword>
<feature type="domain" description="Anaphase-promoting complex subunit 4-like WD40" evidence="3">
    <location>
        <begin position="124"/>
        <end position="189"/>
    </location>
</feature>
<dbReference type="InterPro" id="IPR024977">
    <property type="entry name" value="Apc4-like_WD40_dom"/>
</dbReference>
<dbReference type="PANTHER" id="PTHR19879">
    <property type="entry name" value="TRANSCRIPTION INITIATION FACTOR TFIID"/>
    <property type="match status" value="1"/>
</dbReference>
<dbReference type="EMBL" id="JAGFBS010000074">
    <property type="protein sequence ID" value="KAG6369576.1"/>
    <property type="molecule type" value="Genomic_DNA"/>
</dbReference>
<accession>A0A8I3A344</accession>
<protein>
    <submittedName>
        <fullName evidence="4">WD40-repeat-containing domain protein</fullName>
    </submittedName>
</protein>
<evidence type="ECO:0000313" key="4">
    <source>
        <dbReference type="EMBL" id="KAG6369576.1"/>
    </source>
</evidence>
<evidence type="ECO:0000313" key="5">
    <source>
        <dbReference type="Proteomes" id="UP000683000"/>
    </source>
</evidence>
<reference evidence="4" key="1">
    <citation type="submission" date="2021-03" db="EMBL/GenBank/DDBJ databases">
        <title>Evolutionary innovations through gain and loss of genes in the ectomycorrhizal Boletales.</title>
        <authorList>
            <person name="Wu G."/>
            <person name="Miyauchi S."/>
            <person name="Morin E."/>
            <person name="Yang Z.-L."/>
            <person name="Xu J."/>
            <person name="Martin F.M."/>
        </authorList>
    </citation>
    <scope>NUCLEOTIDE SEQUENCE</scope>
    <source>
        <strain evidence="4">BR01</strain>
    </source>
</reference>
<gene>
    <name evidence="4" type="ORF">JVT61DRAFT_14234</name>
</gene>
<evidence type="ECO:0000256" key="1">
    <source>
        <dbReference type="PROSITE-ProRule" id="PRU00221"/>
    </source>
</evidence>
<dbReference type="SMART" id="SM00320">
    <property type="entry name" value="WD40"/>
    <property type="match status" value="6"/>
</dbReference>
<feature type="region of interest" description="Disordered" evidence="2">
    <location>
        <begin position="349"/>
        <end position="369"/>
    </location>
</feature>
<dbReference type="AlphaFoldDB" id="A0A8I3A344"/>
<dbReference type="Pfam" id="PF00400">
    <property type="entry name" value="WD40"/>
    <property type="match status" value="3"/>
</dbReference>
<feature type="repeat" description="WD" evidence="1">
    <location>
        <begin position="133"/>
        <end position="174"/>
    </location>
</feature>
<feature type="repeat" description="WD" evidence="1">
    <location>
        <begin position="91"/>
        <end position="132"/>
    </location>
</feature>
<name>A0A8I3A344_9AGAM</name>
<comment type="caution">
    <text evidence="4">The sequence shown here is derived from an EMBL/GenBank/DDBJ whole genome shotgun (WGS) entry which is preliminary data.</text>
</comment>
<feature type="compositionally biased region" description="Polar residues" evidence="2">
    <location>
        <begin position="350"/>
        <end position="360"/>
    </location>
</feature>
<feature type="repeat" description="WD" evidence="1">
    <location>
        <begin position="15"/>
        <end position="49"/>
    </location>
</feature>
<sequence>MNNKKTIEIDGRALIRSLAFLEDGNYLLSGSDEKMIRQWRVHDGVEVGEGMKTSSKVIAMDISGDGKWIVSSGERVANVWSTRSRRVVVTVSEHSDWVDTVHVSPDSTKFATGCNGKRAFIWDIFTGERLVGPLEHEDRVGAVRFSPDGDRIATGTAGGMLRIYDAHNGELLRTIPVSVPSYTSKLITWSGPRSIFALVSQNTLMHIDVNIGQTSSSWTVPGEPVKHGNGNLVFGSIASSSNGRFIVSFVGQCISLWDTSTSARISSDIQHSTHVWSIALSSDDKYLAISDANKKITLRNISDIISNYYLIGQRVVQQPQNRSEEDLQPQIEAFRDKLRALELRVDELGGTTSQPSNAPTIVQAAPPPASGSVRAEISEVAGRVEQQRPRPLGIRDGSYRIKSNTTGLYLTGSQDTLGTVVVQDLDEPNVSQWWSISFAADGAYNIAGHKGDSDVPLSVGSANALVCVPDGGHTTWTIEPRGDAYVIGNAEGPMAIHLPKRHRQVSVSVRNVGILDQFVCVVVLTSLGEHRTLKISVGCWNALWIESFDMKKHQLNLVWFGLKPGIVVDGKVQANRIYLQDIDLQYKPRGQDIDVQAWVCTCRANGNTRQM</sequence>
<proteinExistence type="predicted"/>
<dbReference type="CDD" id="cd00161">
    <property type="entry name" value="beta-trefoil_Ricin-like"/>
    <property type="match status" value="1"/>
</dbReference>
<dbReference type="Gene3D" id="2.130.10.10">
    <property type="entry name" value="YVTN repeat-like/Quinoprotein amine dehydrogenase"/>
    <property type="match status" value="2"/>
</dbReference>
<keyword evidence="1" id="KW-0853">WD repeat</keyword>
<dbReference type="Pfam" id="PF12894">
    <property type="entry name" value="ANAPC4_WD40"/>
    <property type="match status" value="1"/>
</dbReference>
<dbReference type="OrthoDB" id="2688595at2759"/>
<evidence type="ECO:0000256" key="2">
    <source>
        <dbReference type="SAM" id="MobiDB-lite"/>
    </source>
</evidence>
<dbReference type="Gene3D" id="2.80.10.50">
    <property type="match status" value="1"/>
</dbReference>
<dbReference type="SUPFAM" id="SSF50978">
    <property type="entry name" value="WD40 repeat-like"/>
    <property type="match status" value="1"/>
</dbReference>
<evidence type="ECO:0000259" key="3">
    <source>
        <dbReference type="Pfam" id="PF12894"/>
    </source>
</evidence>
<dbReference type="InterPro" id="IPR036322">
    <property type="entry name" value="WD40_repeat_dom_sf"/>
</dbReference>